<feature type="non-terminal residue" evidence="1">
    <location>
        <position position="1"/>
    </location>
</feature>
<dbReference type="AlphaFoldDB" id="A0A1G4AXQ0"/>
<dbReference type="EMBL" id="MJBS01000111">
    <property type="protein sequence ID" value="OHE93863.1"/>
    <property type="molecule type" value="Genomic_DNA"/>
</dbReference>
<evidence type="ECO:0000313" key="1">
    <source>
        <dbReference type="EMBL" id="OHE93863.1"/>
    </source>
</evidence>
<keyword evidence="2" id="KW-1185">Reference proteome</keyword>
<name>A0A1G4AXQ0_9PEZI</name>
<gene>
    <name evidence="1" type="ORF">CORC01_10884</name>
</gene>
<organism evidence="1 2">
    <name type="scientific">Colletotrichum orchidophilum</name>
    <dbReference type="NCBI Taxonomy" id="1209926"/>
    <lineage>
        <taxon>Eukaryota</taxon>
        <taxon>Fungi</taxon>
        <taxon>Dikarya</taxon>
        <taxon>Ascomycota</taxon>
        <taxon>Pezizomycotina</taxon>
        <taxon>Sordariomycetes</taxon>
        <taxon>Hypocreomycetidae</taxon>
        <taxon>Glomerellales</taxon>
        <taxon>Glomerellaceae</taxon>
        <taxon>Colletotrichum</taxon>
    </lineage>
</organism>
<dbReference type="RefSeq" id="XP_022471027.1">
    <property type="nucleotide sequence ID" value="XM_022622511.1"/>
</dbReference>
<dbReference type="GeneID" id="34564021"/>
<sequence length="52" mass="6591">YRLIYKIILFKKRPFLPPIKEYNNNYFILIKLNILYYYKIFLKIIELSIFNK</sequence>
<accession>A0A1G4AXQ0</accession>
<evidence type="ECO:0000313" key="2">
    <source>
        <dbReference type="Proteomes" id="UP000176998"/>
    </source>
</evidence>
<dbReference type="Proteomes" id="UP000176998">
    <property type="component" value="Unassembled WGS sequence"/>
</dbReference>
<proteinExistence type="predicted"/>
<protein>
    <submittedName>
        <fullName evidence="1">Uncharacterized protein</fullName>
    </submittedName>
</protein>
<reference evidence="1 2" key="1">
    <citation type="submission" date="2016-09" db="EMBL/GenBank/DDBJ databases">
        <authorList>
            <person name="Capua I."/>
            <person name="De Benedictis P."/>
            <person name="Joannis T."/>
            <person name="Lombin L.H."/>
            <person name="Cattoli G."/>
        </authorList>
    </citation>
    <scope>NUCLEOTIDE SEQUENCE [LARGE SCALE GENOMIC DNA]</scope>
    <source>
        <strain evidence="1 2">IMI 309357</strain>
    </source>
</reference>
<comment type="caution">
    <text evidence="1">The sequence shown here is derived from an EMBL/GenBank/DDBJ whole genome shotgun (WGS) entry which is preliminary data.</text>
</comment>